<gene>
    <name evidence="2" type="ORF">SAMN02583745_00767</name>
</gene>
<dbReference type="PANTHER" id="PTHR43610">
    <property type="entry name" value="BLL6696 PROTEIN"/>
    <property type="match status" value="1"/>
</dbReference>
<sequence length="205" mass="23428">MLNALKPWAILPITLESDTLSLIPLSLLHLAELEKVANENMLDELWYTAIPSALTMSDEIKRRLALQEQGTMLPFTVFDKLSHKIVGMTTFMNIDIYQHRLEIGHTWYAKTAQKTHVNTTAKLLLLKHAFEFLGANAVEFRTHAMNFTSQKAIIRLGAKLDGILRNHQCQLMPNGTKVLRDTHVYSILAHEWPTVKVNLTFKLNR</sequence>
<dbReference type="EMBL" id="FOHV01000004">
    <property type="protein sequence ID" value="SES86939.1"/>
    <property type="molecule type" value="Genomic_DNA"/>
</dbReference>
<keyword evidence="2" id="KW-0808">Transferase</keyword>
<keyword evidence="3" id="KW-1185">Reference proteome</keyword>
<dbReference type="Pfam" id="PF13302">
    <property type="entry name" value="Acetyltransf_3"/>
    <property type="match status" value="1"/>
</dbReference>
<dbReference type="Gene3D" id="3.40.630.30">
    <property type="match status" value="1"/>
</dbReference>
<dbReference type="Proteomes" id="UP000242642">
    <property type="component" value="Unassembled WGS sequence"/>
</dbReference>
<protein>
    <submittedName>
        <fullName evidence="2">Protein N-acetyltransferase, RimJ/RimL family</fullName>
    </submittedName>
</protein>
<dbReference type="STRING" id="1123402.SAMN02583745_00767"/>
<dbReference type="GO" id="GO:0016747">
    <property type="term" value="F:acyltransferase activity, transferring groups other than amino-acyl groups"/>
    <property type="evidence" value="ECO:0007669"/>
    <property type="project" value="InterPro"/>
</dbReference>
<dbReference type="InterPro" id="IPR016181">
    <property type="entry name" value="Acyl_CoA_acyltransferase"/>
</dbReference>
<proteinExistence type="predicted"/>
<dbReference type="RefSeq" id="WP_093317942.1">
    <property type="nucleotide sequence ID" value="NZ_FOHV01000004.1"/>
</dbReference>
<dbReference type="InterPro" id="IPR000182">
    <property type="entry name" value="GNAT_dom"/>
</dbReference>
<accession>A0A1H9ZYQ9</accession>
<dbReference type="SUPFAM" id="SSF55729">
    <property type="entry name" value="Acyl-CoA N-acyltransferases (Nat)"/>
    <property type="match status" value="1"/>
</dbReference>
<feature type="domain" description="N-acetyltransferase" evidence="1">
    <location>
        <begin position="21"/>
        <end position="159"/>
    </location>
</feature>
<dbReference type="PANTHER" id="PTHR43610:SF1">
    <property type="entry name" value="N-ACETYLTRANSFERASE DOMAIN-CONTAINING PROTEIN"/>
    <property type="match status" value="1"/>
</dbReference>
<dbReference type="AlphaFoldDB" id="A0A1H9ZYQ9"/>
<evidence type="ECO:0000313" key="3">
    <source>
        <dbReference type="Proteomes" id="UP000242642"/>
    </source>
</evidence>
<evidence type="ECO:0000313" key="2">
    <source>
        <dbReference type="EMBL" id="SES86939.1"/>
    </source>
</evidence>
<name>A0A1H9ZYQ9_9GAMM</name>
<evidence type="ECO:0000259" key="1">
    <source>
        <dbReference type="Pfam" id="PF13302"/>
    </source>
</evidence>
<dbReference type="OrthoDB" id="5295305at2"/>
<reference evidence="3" key="1">
    <citation type="submission" date="2016-10" db="EMBL/GenBank/DDBJ databases">
        <authorList>
            <person name="Varghese N."/>
            <person name="Submissions S."/>
        </authorList>
    </citation>
    <scope>NUCLEOTIDE SEQUENCE [LARGE SCALE GENOMIC DNA]</scope>
    <source>
        <strain evidence="3">DSM 18579</strain>
    </source>
</reference>
<organism evidence="2 3">
    <name type="scientific">Thorsellia anophelis DSM 18579</name>
    <dbReference type="NCBI Taxonomy" id="1123402"/>
    <lineage>
        <taxon>Bacteria</taxon>
        <taxon>Pseudomonadati</taxon>
        <taxon>Pseudomonadota</taxon>
        <taxon>Gammaproteobacteria</taxon>
        <taxon>Enterobacterales</taxon>
        <taxon>Thorselliaceae</taxon>
        <taxon>Thorsellia</taxon>
    </lineage>
</organism>